<dbReference type="GO" id="GO:0006935">
    <property type="term" value="P:chemotaxis"/>
    <property type="evidence" value="ECO:0007669"/>
    <property type="project" value="UniProtKB-KW"/>
</dbReference>
<dbReference type="PROSITE" id="PS50111">
    <property type="entry name" value="CHEMOTAXIS_TRANSDUC_2"/>
    <property type="match status" value="1"/>
</dbReference>
<keyword evidence="4" id="KW-1133">Transmembrane helix</keyword>
<evidence type="ECO:0000256" key="1">
    <source>
        <dbReference type="ARBA" id="ARBA00022500"/>
    </source>
</evidence>
<dbReference type="InterPro" id="IPR003660">
    <property type="entry name" value="HAMP_dom"/>
</dbReference>
<evidence type="ECO:0000313" key="7">
    <source>
        <dbReference type="EMBL" id="SFO81121.1"/>
    </source>
</evidence>
<feature type="domain" description="Methyl-accepting transducer" evidence="5">
    <location>
        <begin position="769"/>
        <end position="998"/>
    </location>
</feature>
<evidence type="ECO:0000259" key="6">
    <source>
        <dbReference type="PROSITE" id="PS50885"/>
    </source>
</evidence>
<evidence type="ECO:0000256" key="4">
    <source>
        <dbReference type="SAM" id="Phobius"/>
    </source>
</evidence>
<organism evidence="7 8">
    <name type="scientific">Enterovibrio norvegicus DSM 15893</name>
    <dbReference type="NCBI Taxonomy" id="1121869"/>
    <lineage>
        <taxon>Bacteria</taxon>
        <taxon>Pseudomonadati</taxon>
        <taxon>Pseudomonadota</taxon>
        <taxon>Gammaproteobacteria</taxon>
        <taxon>Vibrionales</taxon>
        <taxon>Vibrionaceae</taxon>
        <taxon>Enterovibrio</taxon>
    </lineage>
</organism>
<dbReference type="SMART" id="SM00304">
    <property type="entry name" value="HAMP"/>
    <property type="match status" value="4"/>
</dbReference>
<feature type="domain" description="HAMP" evidence="6">
    <location>
        <begin position="441"/>
        <end position="494"/>
    </location>
</feature>
<dbReference type="InterPro" id="IPR051310">
    <property type="entry name" value="MCP_chemotaxis"/>
</dbReference>
<accession>A0A1I5K936</accession>
<dbReference type="STRING" id="1121869.SAMN03084138_00506"/>
<reference evidence="7 8" key="1">
    <citation type="submission" date="2016-10" db="EMBL/GenBank/DDBJ databases">
        <authorList>
            <person name="de Groot N.N."/>
        </authorList>
    </citation>
    <scope>NUCLEOTIDE SEQUENCE [LARGE SCALE GENOMIC DNA]</scope>
    <source>
        <strain evidence="7 8">DSM 15893</strain>
    </source>
</reference>
<feature type="transmembrane region" description="Helical" evidence="4">
    <location>
        <begin position="33"/>
        <end position="52"/>
    </location>
</feature>
<name>A0A1I5K936_9GAMM</name>
<dbReference type="SMART" id="SM00283">
    <property type="entry name" value="MA"/>
    <property type="match status" value="1"/>
</dbReference>
<keyword evidence="1" id="KW-0145">Chemotaxis</keyword>
<gene>
    <name evidence="7" type="ORF">SAMN03084138_00506</name>
</gene>
<feature type="domain" description="HAMP" evidence="6">
    <location>
        <begin position="583"/>
        <end position="629"/>
    </location>
</feature>
<evidence type="ECO:0000256" key="3">
    <source>
        <dbReference type="PROSITE-ProRule" id="PRU00284"/>
    </source>
</evidence>
<dbReference type="GO" id="GO:0004888">
    <property type="term" value="F:transmembrane signaling receptor activity"/>
    <property type="evidence" value="ECO:0007669"/>
    <property type="project" value="TreeGrafter"/>
</dbReference>
<dbReference type="Gene3D" id="6.10.340.10">
    <property type="match status" value="1"/>
</dbReference>
<feature type="domain" description="HAMP" evidence="6">
    <location>
        <begin position="495"/>
        <end position="539"/>
    </location>
</feature>
<dbReference type="Proteomes" id="UP000182692">
    <property type="component" value="Unassembled WGS sequence"/>
</dbReference>
<dbReference type="EMBL" id="FOWR01000003">
    <property type="protein sequence ID" value="SFO81121.1"/>
    <property type="molecule type" value="Genomic_DNA"/>
</dbReference>
<evidence type="ECO:0000313" key="8">
    <source>
        <dbReference type="Proteomes" id="UP000182692"/>
    </source>
</evidence>
<dbReference type="Pfam" id="PF18947">
    <property type="entry name" value="HAMP_2"/>
    <property type="match status" value="1"/>
</dbReference>
<feature type="transmembrane region" description="Helical" evidence="4">
    <location>
        <begin position="413"/>
        <end position="435"/>
    </location>
</feature>
<evidence type="ECO:0000259" key="5">
    <source>
        <dbReference type="PROSITE" id="PS50111"/>
    </source>
</evidence>
<dbReference type="Pfam" id="PF00672">
    <property type="entry name" value="HAMP"/>
    <property type="match status" value="3"/>
</dbReference>
<protein>
    <submittedName>
        <fullName evidence="7">Methyl-accepting chemotaxis protein</fullName>
    </submittedName>
</protein>
<sequence length="1013" mass="111095">MFRHTSFAIRDMTVLEDWKRQFENFALVKKMTIILSLIGLIPTVITALIGLYSSSTSLEEQKVESLKAIAHLKSDTLENYFENTETILLNIAKSPLTMSAAPSLINAFKLYPVDVEDEASRAESNAQLKAFYDTKFLAKLEKTGANTVDTDALVDAISQKTKSLQHAYISGNHYPLGQKDQLRKAGSTDYDYAHRRVHVNFRQYVKDFNLYDLFIVDLSSGDIVYSVFKEIDFATNLKTGPFKDSGLGVAYKQLSESIIQGKPLETLFVDYQKYLPSYDLPASFIATPINIHGVPKAALIVQLPIEKITQVMSRNYGLGDTGESYLVGPDKRLRSDTFHEGGLTVVSSFRKNKTINTDVVNNAIASDERESEVGLHGHNYANESTLSVYRKVPVGNAEWLIVVEQKTTEALSAIYSLGLIYLLVVIVLLSSVLFVSKTFGRLISRPIQDLSHFILSLREHWRFSERAQVHSKDETGQAADALNTMLGSLNDAVRDISSTMDSLAKGDFSQRVTSDLTGDLQVIKTSINESAQELDTTVKDIGEVMSHIKQGDFRHRVTSNASGQLEALKDQVNDSAQSTADFIADTKQVMTALQVGNYNTRITANVSGELAELKAAINQSIVNSESVINNICSVMAAMSEGQFGQTVHVEASGKLNEMKCAVNTASTSTNAVIASISSVMSEVSVGNFSARCDTNSKGDLLNLATEVNRTAENLETILSHTRQVLNHLSRGNLTESFTLDVTGDYDTLKEGINQTMLHLASMLEEIQTSATTVNERSEETYGEVSSLNTQLDAQVRGLKGVSSMMGTMQDTINGTLTHANESVTVSQKALAHTKENEVLVRQIEDAMVSITESSNKMQQIIGTIEGIAFQTNLLALNASVEAARAGEQGRGFSVVASEVRELAQRSANAAKEISLLINESDERITRGAAQVNLSGDLLKKITASSNEVCANFENVNQSIRTQFNQVNDVSASIKAVNDNIHQCAQILNRINDNMDQVNGQAENLNTMIGRFNY</sequence>
<dbReference type="CDD" id="cd06225">
    <property type="entry name" value="HAMP"/>
    <property type="match status" value="1"/>
</dbReference>
<dbReference type="SUPFAM" id="SSF58104">
    <property type="entry name" value="Methyl-accepting chemotaxis protein (MCP) signaling domain"/>
    <property type="match status" value="2"/>
</dbReference>
<keyword evidence="3" id="KW-0807">Transducer</keyword>
<keyword evidence="4" id="KW-0812">Transmembrane</keyword>
<proteinExistence type="inferred from homology"/>
<dbReference type="PANTHER" id="PTHR43531">
    <property type="entry name" value="PROTEIN ICFG"/>
    <property type="match status" value="1"/>
</dbReference>
<dbReference type="Gene3D" id="1.20.120.1530">
    <property type="match status" value="2"/>
</dbReference>
<dbReference type="Gene3D" id="1.10.287.950">
    <property type="entry name" value="Methyl-accepting chemotaxis protein"/>
    <property type="match status" value="1"/>
</dbReference>
<dbReference type="PROSITE" id="PS50885">
    <property type="entry name" value="HAMP"/>
    <property type="match status" value="4"/>
</dbReference>
<dbReference type="GO" id="GO:0007165">
    <property type="term" value="P:signal transduction"/>
    <property type="evidence" value="ECO:0007669"/>
    <property type="project" value="UniProtKB-KW"/>
</dbReference>
<feature type="domain" description="HAMP" evidence="6">
    <location>
        <begin position="667"/>
        <end position="719"/>
    </location>
</feature>
<dbReference type="GO" id="GO:0005886">
    <property type="term" value="C:plasma membrane"/>
    <property type="evidence" value="ECO:0007669"/>
    <property type="project" value="TreeGrafter"/>
</dbReference>
<comment type="similarity">
    <text evidence="2">Belongs to the methyl-accepting chemotaxis (MCP) protein family.</text>
</comment>
<dbReference type="Pfam" id="PF00015">
    <property type="entry name" value="MCPsignal"/>
    <property type="match status" value="1"/>
</dbReference>
<dbReference type="InterPro" id="IPR004089">
    <property type="entry name" value="MCPsignal_dom"/>
</dbReference>
<keyword evidence="4" id="KW-0472">Membrane</keyword>
<evidence type="ECO:0000256" key="2">
    <source>
        <dbReference type="ARBA" id="ARBA00029447"/>
    </source>
</evidence>
<dbReference type="PANTHER" id="PTHR43531:SF11">
    <property type="entry name" value="METHYL-ACCEPTING CHEMOTAXIS PROTEIN 3"/>
    <property type="match status" value="1"/>
</dbReference>
<dbReference type="AlphaFoldDB" id="A0A1I5K936"/>